<keyword evidence="1" id="KW-0833">Ubl conjugation pathway</keyword>
<dbReference type="EMBL" id="CAJHUB010000750">
    <property type="protein sequence ID" value="CAD7680964.1"/>
    <property type="molecule type" value="Genomic_DNA"/>
</dbReference>
<sequence length="477" mass="53284">MSGKSTIESSSNVKTKKNAPSATTHQGEEREGPFDIWAVVELGNTKEKIIFFADHHSSWDIDGKATKGREKKSGESLKSQDTVRKDEGSQQQVLPTEPFACGIEHCSVHYVSDSGNWVYAGRLLSSQCPASYCMKNCTNSPAVARFPGQARGVLPASEPFSAPGACEESTERGNPEVEGPQSEDNPGTQANEGKANRGTLGAPDNQVNPLGSVYCCLPLPAHVNFLKDSAKFDNRCDVEMTEELPESPFPPCTRPQIIELPTDAVDRTSREFKKGLLGIIITVPKVKQDQPSNLESCEYPRPGMLAFCFWFWFWFGCFFCDSATEEKGISAKVFVLLASPVESTLPVLKVSNQEAGKLLEPQQDMTFMPRHLMVKIFRLLPTKSFMALKDICCCFKFIIEYCNIRPADSGWVRDPQYREDPCKQYKKKYMKEDVSLGWWQPKPYCQTLPYGPGYWMCCHRFQKGFPGCKLGPSLPQL</sequence>
<comment type="caution">
    <text evidence="3">The sequence shown here is derived from an EMBL/GenBank/DDBJ whole genome shotgun (WGS) entry which is preliminary data.</text>
</comment>
<feature type="compositionally biased region" description="Polar residues" evidence="2">
    <location>
        <begin position="182"/>
        <end position="191"/>
    </location>
</feature>
<evidence type="ECO:0000256" key="1">
    <source>
        <dbReference type="ARBA" id="ARBA00022786"/>
    </source>
</evidence>
<dbReference type="InterPro" id="IPR039594">
    <property type="entry name" value="FBXO34/46"/>
</dbReference>
<feature type="region of interest" description="Disordered" evidence="2">
    <location>
        <begin position="62"/>
        <end position="92"/>
    </location>
</feature>
<feature type="region of interest" description="Disordered" evidence="2">
    <location>
        <begin position="1"/>
        <end position="34"/>
    </location>
</feature>
<proteinExistence type="predicted"/>
<evidence type="ECO:0000313" key="3">
    <source>
        <dbReference type="EMBL" id="CAD7680964.1"/>
    </source>
</evidence>
<dbReference type="PANTHER" id="PTHR16271:SF11">
    <property type="entry name" value="F-BOX ONLY PROTEIN 34"/>
    <property type="match status" value="1"/>
</dbReference>
<accession>A0A811Z0D8</accession>
<keyword evidence="4" id="KW-1185">Reference proteome</keyword>
<dbReference type="Proteomes" id="UP000645828">
    <property type="component" value="Unassembled WGS sequence"/>
</dbReference>
<dbReference type="PANTHER" id="PTHR16271">
    <property type="entry name" value="F-BOX ONLY PROTEIN 34/46 FAMILY MEMBER"/>
    <property type="match status" value="1"/>
</dbReference>
<gene>
    <name evidence="3" type="ORF">NYPRO_LOCUS13756</name>
</gene>
<feature type="compositionally biased region" description="Polar residues" evidence="2">
    <location>
        <begin position="1"/>
        <end position="25"/>
    </location>
</feature>
<feature type="compositionally biased region" description="Basic and acidic residues" evidence="2">
    <location>
        <begin position="62"/>
        <end position="75"/>
    </location>
</feature>
<evidence type="ECO:0000313" key="4">
    <source>
        <dbReference type="Proteomes" id="UP000645828"/>
    </source>
</evidence>
<reference evidence="3" key="1">
    <citation type="submission" date="2020-12" db="EMBL/GenBank/DDBJ databases">
        <authorList>
            <consortium name="Molecular Ecology Group"/>
        </authorList>
    </citation>
    <scope>NUCLEOTIDE SEQUENCE</scope>
    <source>
        <strain evidence="3">TBG_1078</strain>
    </source>
</reference>
<dbReference type="AlphaFoldDB" id="A0A811Z0D8"/>
<name>A0A811Z0D8_NYCPR</name>
<organism evidence="3 4">
    <name type="scientific">Nyctereutes procyonoides</name>
    <name type="common">Raccoon dog</name>
    <name type="synonym">Canis procyonoides</name>
    <dbReference type="NCBI Taxonomy" id="34880"/>
    <lineage>
        <taxon>Eukaryota</taxon>
        <taxon>Metazoa</taxon>
        <taxon>Chordata</taxon>
        <taxon>Craniata</taxon>
        <taxon>Vertebrata</taxon>
        <taxon>Euteleostomi</taxon>
        <taxon>Mammalia</taxon>
        <taxon>Eutheria</taxon>
        <taxon>Laurasiatheria</taxon>
        <taxon>Carnivora</taxon>
        <taxon>Caniformia</taxon>
        <taxon>Canidae</taxon>
        <taxon>Nyctereutes</taxon>
    </lineage>
</organism>
<evidence type="ECO:0000256" key="2">
    <source>
        <dbReference type="SAM" id="MobiDB-lite"/>
    </source>
</evidence>
<protein>
    <submittedName>
        <fullName evidence="3">(raccoon dog) hypothetical protein</fullName>
    </submittedName>
</protein>
<feature type="region of interest" description="Disordered" evidence="2">
    <location>
        <begin position="157"/>
        <end position="203"/>
    </location>
</feature>